<reference evidence="1 2" key="1">
    <citation type="journal article" date="2020" name="Microbiol. Resour. Announc.">
        <title>Complete genome sequence of Pseudomonas otitidis strain MrB4, isolated from Lake Biwa in Japan.</title>
        <authorList>
            <person name="Miyazaki K."/>
            <person name="Hase E."/>
            <person name="Maruya T."/>
        </authorList>
    </citation>
    <scope>NUCLEOTIDE SEQUENCE [LARGE SCALE GENOMIC DNA]</scope>
    <source>
        <strain evidence="1 2">MrB4</strain>
    </source>
</reference>
<dbReference type="AlphaFoldDB" id="A0A679GSP9"/>
<gene>
    <name evidence="1" type="ORF">PtoMrB4_44560</name>
</gene>
<accession>A0A679GSP9</accession>
<dbReference type="Proteomes" id="UP000501237">
    <property type="component" value="Chromosome"/>
</dbReference>
<protein>
    <submittedName>
        <fullName evidence="1">Uncharacterized protein</fullName>
    </submittedName>
</protein>
<proteinExistence type="predicted"/>
<dbReference type="KEGG" id="poj:PtoMrB4_44560"/>
<organism evidence="1 2">
    <name type="scientific">Metapseudomonas otitidis</name>
    <dbReference type="NCBI Taxonomy" id="319939"/>
    <lineage>
        <taxon>Bacteria</taxon>
        <taxon>Pseudomonadati</taxon>
        <taxon>Pseudomonadota</taxon>
        <taxon>Gammaproteobacteria</taxon>
        <taxon>Pseudomonadales</taxon>
        <taxon>Pseudomonadaceae</taxon>
        <taxon>Metapseudomonas</taxon>
    </lineage>
</organism>
<evidence type="ECO:0000313" key="2">
    <source>
        <dbReference type="Proteomes" id="UP000501237"/>
    </source>
</evidence>
<dbReference type="EMBL" id="AP022642">
    <property type="protein sequence ID" value="BCA30479.1"/>
    <property type="molecule type" value="Genomic_DNA"/>
</dbReference>
<evidence type="ECO:0000313" key="1">
    <source>
        <dbReference type="EMBL" id="BCA30479.1"/>
    </source>
</evidence>
<name>A0A679GSP9_9GAMM</name>
<sequence>MDDCVMTVFHALKRRSTPANLLRCAVAVGLAAVLGGCNSSESEVQKVVIDNLLVKDVYKFGEFTEIDGIAACQTVNSVRADGQDTGDMQGFAMKKDGAWHFLRFLDSTHEECVQAAKEVTTELVEKGYKG</sequence>